<accession>A0A4R0K6J0</accession>
<reference evidence="1 2" key="1">
    <citation type="submission" date="2019-02" db="EMBL/GenBank/DDBJ databases">
        <title>Kribbella capetownensis sp. nov. and Kribbella speibonae sp. nov., isolated from soil.</title>
        <authorList>
            <person name="Curtis S.M."/>
            <person name="Norton I."/>
            <person name="Everest G.J."/>
            <person name="Meyers P.R."/>
        </authorList>
    </citation>
    <scope>NUCLEOTIDE SEQUENCE [LARGE SCALE GENOMIC DNA]</scope>
    <source>
        <strain evidence="1 2">NRRL B-24813</strain>
    </source>
</reference>
<dbReference type="Proteomes" id="UP000291144">
    <property type="component" value="Unassembled WGS sequence"/>
</dbReference>
<dbReference type="EMBL" id="SJKB01000019">
    <property type="protein sequence ID" value="TCC54464.1"/>
    <property type="molecule type" value="Genomic_DNA"/>
</dbReference>
<gene>
    <name evidence="1" type="ORF">E0H73_39160</name>
</gene>
<comment type="caution">
    <text evidence="1">The sequence shown here is derived from an EMBL/GenBank/DDBJ whole genome shotgun (WGS) entry which is preliminary data.</text>
</comment>
<sequence>MGHYVIRVKGELSRDLTDAFPSMTADPEPAQTVLHGFLDDQAALAGILNHLDMLGINIIEVLQVPSTRPPDDDPSPSTAQ</sequence>
<organism evidence="1 2">
    <name type="scientific">Kribbella pittospori</name>
    <dbReference type="NCBI Taxonomy" id="722689"/>
    <lineage>
        <taxon>Bacteria</taxon>
        <taxon>Bacillati</taxon>
        <taxon>Actinomycetota</taxon>
        <taxon>Actinomycetes</taxon>
        <taxon>Propionibacteriales</taxon>
        <taxon>Kribbellaceae</taxon>
        <taxon>Kribbella</taxon>
    </lineage>
</organism>
<name>A0A4R0K6J0_9ACTN</name>
<dbReference type="RefSeq" id="WP_131365243.1">
    <property type="nucleotide sequence ID" value="NZ_SJKB01000019.1"/>
</dbReference>
<dbReference type="OrthoDB" id="4828421at2"/>
<evidence type="ECO:0000313" key="1">
    <source>
        <dbReference type="EMBL" id="TCC54464.1"/>
    </source>
</evidence>
<proteinExistence type="predicted"/>
<evidence type="ECO:0000313" key="2">
    <source>
        <dbReference type="Proteomes" id="UP000291144"/>
    </source>
</evidence>
<dbReference type="AlphaFoldDB" id="A0A4R0K6J0"/>
<protein>
    <submittedName>
        <fullName evidence="1">Uncharacterized protein</fullName>
    </submittedName>
</protein>
<keyword evidence="2" id="KW-1185">Reference proteome</keyword>